<feature type="compositionally biased region" description="Polar residues" evidence="1">
    <location>
        <begin position="203"/>
        <end position="216"/>
    </location>
</feature>
<feature type="transmembrane region" description="Helical" evidence="2">
    <location>
        <begin position="30"/>
        <end position="54"/>
    </location>
</feature>
<feature type="region of interest" description="Disordered" evidence="1">
    <location>
        <begin position="192"/>
        <end position="216"/>
    </location>
</feature>
<evidence type="ECO:0000313" key="4">
    <source>
        <dbReference type="Proteomes" id="UP000187203"/>
    </source>
</evidence>
<evidence type="ECO:0000256" key="2">
    <source>
        <dbReference type="SAM" id="Phobius"/>
    </source>
</evidence>
<evidence type="ECO:0000256" key="1">
    <source>
        <dbReference type="SAM" id="MobiDB-lite"/>
    </source>
</evidence>
<organism evidence="3 4">
    <name type="scientific">Corchorus olitorius</name>
    <dbReference type="NCBI Taxonomy" id="93759"/>
    <lineage>
        <taxon>Eukaryota</taxon>
        <taxon>Viridiplantae</taxon>
        <taxon>Streptophyta</taxon>
        <taxon>Embryophyta</taxon>
        <taxon>Tracheophyta</taxon>
        <taxon>Spermatophyta</taxon>
        <taxon>Magnoliopsida</taxon>
        <taxon>eudicotyledons</taxon>
        <taxon>Gunneridae</taxon>
        <taxon>Pentapetalae</taxon>
        <taxon>rosids</taxon>
        <taxon>malvids</taxon>
        <taxon>Malvales</taxon>
        <taxon>Malvaceae</taxon>
        <taxon>Grewioideae</taxon>
        <taxon>Apeibeae</taxon>
        <taxon>Corchorus</taxon>
    </lineage>
</organism>
<name>A0A1R3L0R2_9ROSI</name>
<evidence type="ECO:0000313" key="3">
    <source>
        <dbReference type="EMBL" id="OMP12936.1"/>
    </source>
</evidence>
<keyword evidence="2" id="KW-0812">Transmembrane</keyword>
<comment type="caution">
    <text evidence="3">The sequence shown here is derived from an EMBL/GenBank/DDBJ whole genome shotgun (WGS) entry which is preliminary data.</text>
</comment>
<gene>
    <name evidence="3" type="ORF">COLO4_02554</name>
</gene>
<accession>A0A1R3L0R2</accession>
<dbReference type="AlphaFoldDB" id="A0A1R3L0R2"/>
<proteinExistence type="predicted"/>
<sequence length="216" mass="23759">MSKGCSTNESQPNLQIDESVGRRANRVSPLVVYLARIATYLFLFSGLIPAFFLVDIMGVSRQGQANTGFQLKKTVGKQASLRTPGQVPITQSLSDVVITPNPLFPLPSTGTPEPRSPVTDDHEKYTDSLHCTCVRVAGIFHKRSTPLAGKREMLRVYAHTQSSYAGDQHGATSEWDYLNPLSRWNEWVQSSETVHTGKKSPATGPQRQNLSANGFQ</sequence>
<dbReference type="Proteomes" id="UP000187203">
    <property type="component" value="Unassembled WGS sequence"/>
</dbReference>
<keyword evidence="2" id="KW-0472">Membrane</keyword>
<protein>
    <submittedName>
        <fullName evidence="3">Uncharacterized protein</fullName>
    </submittedName>
</protein>
<reference evidence="4" key="1">
    <citation type="submission" date="2013-09" db="EMBL/GenBank/DDBJ databases">
        <title>Corchorus olitorius genome sequencing.</title>
        <authorList>
            <person name="Alam M."/>
            <person name="Haque M.S."/>
            <person name="Islam M.S."/>
            <person name="Emdad E.M."/>
            <person name="Islam M.M."/>
            <person name="Ahmed B."/>
            <person name="Halim A."/>
            <person name="Hossen Q.M.M."/>
            <person name="Hossain M.Z."/>
            <person name="Ahmed R."/>
            <person name="Khan M.M."/>
            <person name="Islam R."/>
            <person name="Rashid M.M."/>
            <person name="Khan S.A."/>
            <person name="Rahman M.S."/>
            <person name="Alam M."/>
            <person name="Yahiya A.S."/>
            <person name="Khan M.S."/>
            <person name="Azam M.S."/>
            <person name="Haque T."/>
            <person name="Lashkar M.Z.H."/>
            <person name="Akhand A.I."/>
            <person name="Morshed G."/>
            <person name="Roy S."/>
            <person name="Uddin K.S."/>
            <person name="Rabeya T."/>
            <person name="Hossain A.S."/>
            <person name="Chowdhury A."/>
            <person name="Snigdha A.R."/>
            <person name="Mortoza M.S."/>
            <person name="Matin S.A."/>
            <person name="Hoque S.M.E."/>
            <person name="Islam M.K."/>
            <person name="Roy D.K."/>
            <person name="Haider R."/>
            <person name="Moosa M.M."/>
            <person name="Elias S.M."/>
            <person name="Hasan A.M."/>
            <person name="Jahan S."/>
            <person name="Shafiuddin M."/>
            <person name="Mahmood N."/>
            <person name="Shommy N.S."/>
        </authorList>
    </citation>
    <scope>NUCLEOTIDE SEQUENCE [LARGE SCALE GENOMIC DNA]</scope>
    <source>
        <strain evidence="4">cv. O-4</strain>
    </source>
</reference>
<feature type="region of interest" description="Disordered" evidence="1">
    <location>
        <begin position="103"/>
        <end position="123"/>
    </location>
</feature>
<keyword evidence="4" id="KW-1185">Reference proteome</keyword>
<dbReference type="EMBL" id="AWUE01005585">
    <property type="protein sequence ID" value="OMP12936.1"/>
    <property type="molecule type" value="Genomic_DNA"/>
</dbReference>
<keyword evidence="2" id="KW-1133">Transmembrane helix</keyword>